<dbReference type="GO" id="GO:0006777">
    <property type="term" value="P:Mo-molybdopterin cofactor biosynthetic process"/>
    <property type="evidence" value="ECO:0007669"/>
    <property type="project" value="UniProtKB-UniRule"/>
</dbReference>
<keyword evidence="2 3" id="KW-0501">Molybdenum cofactor biosynthesis</keyword>
<dbReference type="PANTHER" id="PTHR30592">
    <property type="entry name" value="FORMATE DEHYDROGENASE"/>
    <property type="match status" value="1"/>
</dbReference>
<dbReference type="NCBIfam" id="TIGR00129">
    <property type="entry name" value="fdhD_narQ"/>
    <property type="match status" value="1"/>
</dbReference>
<dbReference type="SUPFAM" id="SSF53927">
    <property type="entry name" value="Cytidine deaminase-like"/>
    <property type="match status" value="1"/>
</dbReference>
<dbReference type="GO" id="GO:0005737">
    <property type="term" value="C:cytoplasm"/>
    <property type="evidence" value="ECO:0007669"/>
    <property type="project" value="UniProtKB-SubCell"/>
</dbReference>
<evidence type="ECO:0000313" key="4">
    <source>
        <dbReference type="EMBL" id="NVN10216.1"/>
    </source>
</evidence>
<proteinExistence type="inferred from homology"/>
<evidence type="ECO:0000256" key="3">
    <source>
        <dbReference type="HAMAP-Rule" id="MF_00187"/>
    </source>
</evidence>
<keyword evidence="4" id="KW-0808">Transferase</keyword>
<dbReference type="Gene3D" id="3.40.140.10">
    <property type="entry name" value="Cytidine Deaminase, domain 2"/>
    <property type="match status" value="1"/>
</dbReference>
<dbReference type="InterPro" id="IPR003786">
    <property type="entry name" value="FdhD"/>
</dbReference>
<dbReference type="GO" id="GO:0016783">
    <property type="term" value="F:sulfurtransferase activity"/>
    <property type="evidence" value="ECO:0007669"/>
    <property type="project" value="InterPro"/>
</dbReference>
<comment type="subcellular location">
    <subcellularLocation>
        <location evidence="3">Cytoplasm</location>
    </subcellularLocation>
</comment>
<keyword evidence="1 3" id="KW-0963">Cytoplasm</keyword>
<comment type="similarity">
    <text evidence="3">Belongs to the FdhD family.</text>
</comment>
<accession>A0A7Y7IUX1</accession>
<comment type="function">
    <text evidence="3">Required for formate dehydrogenase (FDH) activity. Acts as a sulfur carrier protein that transfers sulfur from IscS to the molybdenum cofactor prior to its insertion into FDH.</text>
</comment>
<dbReference type="AlphaFoldDB" id="A0A7Y7IUX1"/>
<reference evidence="4 5" key="1">
    <citation type="submission" date="2020-06" db="EMBL/GenBank/DDBJ databases">
        <title>Description of novel acetic acid bacteria.</title>
        <authorList>
            <person name="Sombolestani A."/>
        </authorList>
    </citation>
    <scope>NUCLEOTIDE SEQUENCE [LARGE SCALE GENOMIC DNA]</scope>
    <source>
        <strain evidence="4 5">LMG 31431</strain>
    </source>
</reference>
<comment type="caution">
    <text evidence="4">The sequence shown here is derived from an EMBL/GenBank/DDBJ whole genome shotgun (WGS) entry which is preliminary data.</text>
</comment>
<evidence type="ECO:0000313" key="5">
    <source>
        <dbReference type="Proteomes" id="UP000534870"/>
    </source>
</evidence>
<comment type="caution">
    <text evidence="3">Lacks conserved residue(s) required for the propagation of feature annotation.</text>
</comment>
<dbReference type="PIRSF" id="PIRSF015626">
    <property type="entry name" value="FdhD"/>
    <property type="match status" value="1"/>
</dbReference>
<name>A0A7Y7IUX1_9PROT</name>
<sequence length="267" mass="29100">MGDLFHALTVAPLDCPDAPTVLNVADEVSVRLLFNGILPHGVMMMTPDHLEDFAFGYCLTEEIVHSADQIRSVVVAEGDDGPTLDVRIAGECLAGLLRRRPRAQTGHSSCGLCGSDDVPSVHAAETAPFPVAYTIAPAAVRRALDDLERWQDLNARTRMVHAAAWADRDGRILLIREDVGRHNALDKLIGARMRDAAIQTDGICLLSSRYSFEMALKTVRSGMATVVAVSAPTYRAYQLAERMNQTLIAIARHDRQLVFCGGARLAR</sequence>
<protein>
    <recommendedName>
        <fullName evidence="3">Sulfur carrier protein FdhD</fullName>
    </recommendedName>
</protein>
<dbReference type="GO" id="GO:0097163">
    <property type="term" value="F:sulfur carrier activity"/>
    <property type="evidence" value="ECO:0007669"/>
    <property type="project" value="UniProtKB-UniRule"/>
</dbReference>
<feature type="active site" description="Cysteine persulfide intermediate" evidence="3">
    <location>
        <position position="110"/>
    </location>
</feature>
<gene>
    <name evidence="3 4" type="primary">fdhD</name>
    <name evidence="4" type="ORF">HUK84_03475</name>
</gene>
<dbReference type="InterPro" id="IPR016193">
    <property type="entry name" value="Cytidine_deaminase-like"/>
</dbReference>
<organism evidence="4 5">
    <name type="scientific">Nguyenibacter vanlangensis</name>
    <dbReference type="NCBI Taxonomy" id="1216886"/>
    <lineage>
        <taxon>Bacteria</taxon>
        <taxon>Pseudomonadati</taxon>
        <taxon>Pseudomonadota</taxon>
        <taxon>Alphaproteobacteria</taxon>
        <taxon>Acetobacterales</taxon>
        <taxon>Acetobacteraceae</taxon>
        <taxon>Nguyenibacter</taxon>
    </lineage>
</organism>
<dbReference type="PANTHER" id="PTHR30592:SF1">
    <property type="entry name" value="SULFUR CARRIER PROTEIN FDHD"/>
    <property type="match status" value="1"/>
</dbReference>
<dbReference type="EMBL" id="JABXXP010000023">
    <property type="protein sequence ID" value="NVN10216.1"/>
    <property type="molecule type" value="Genomic_DNA"/>
</dbReference>
<dbReference type="Gene3D" id="3.10.20.10">
    <property type="match status" value="1"/>
</dbReference>
<evidence type="ECO:0000256" key="2">
    <source>
        <dbReference type="ARBA" id="ARBA00023150"/>
    </source>
</evidence>
<dbReference type="RefSeq" id="WP_176638997.1">
    <property type="nucleotide sequence ID" value="NZ_JABXXP010000023.1"/>
</dbReference>
<dbReference type="Proteomes" id="UP000534870">
    <property type="component" value="Unassembled WGS sequence"/>
</dbReference>
<dbReference type="Pfam" id="PF02634">
    <property type="entry name" value="FdhD-NarQ"/>
    <property type="match status" value="1"/>
</dbReference>
<dbReference type="HAMAP" id="MF_00187">
    <property type="entry name" value="FdhD"/>
    <property type="match status" value="1"/>
</dbReference>
<evidence type="ECO:0000256" key="1">
    <source>
        <dbReference type="ARBA" id="ARBA00022490"/>
    </source>
</evidence>